<protein>
    <recommendedName>
        <fullName evidence="10">Carboxylic ester hydrolase</fullName>
        <ecNumber evidence="10">3.1.1.-</ecNumber>
    </recommendedName>
</protein>
<keyword evidence="12" id="KW-1185">Reference proteome</keyword>
<comment type="similarity">
    <text evidence="1 10">Belongs to the tannase family.</text>
</comment>
<feature type="chain" id="PRO_5005151218" description="Carboxylic ester hydrolase" evidence="10">
    <location>
        <begin position="20"/>
        <end position="420"/>
    </location>
</feature>
<evidence type="ECO:0000256" key="6">
    <source>
        <dbReference type="ARBA" id="ARBA00022801"/>
    </source>
</evidence>
<dbReference type="HOGENOM" id="CLU_014819_1_2_1"/>
<evidence type="ECO:0000313" key="11">
    <source>
        <dbReference type="EMBL" id="EWC43689.1"/>
    </source>
</evidence>
<organism evidence="11 12">
    <name type="scientific">Drechslerella stenobrocha 248</name>
    <dbReference type="NCBI Taxonomy" id="1043628"/>
    <lineage>
        <taxon>Eukaryota</taxon>
        <taxon>Fungi</taxon>
        <taxon>Dikarya</taxon>
        <taxon>Ascomycota</taxon>
        <taxon>Pezizomycotina</taxon>
        <taxon>Orbiliomycetes</taxon>
        <taxon>Orbiliales</taxon>
        <taxon>Orbiliaceae</taxon>
        <taxon>Drechslerella</taxon>
    </lineage>
</organism>
<dbReference type="SUPFAM" id="SSF53474">
    <property type="entry name" value="alpha/beta-Hydrolases"/>
    <property type="match status" value="1"/>
</dbReference>
<dbReference type="OrthoDB" id="3039123at2759"/>
<keyword evidence="5 10" id="KW-0732">Signal</keyword>
<keyword evidence="8" id="KW-1015">Disulfide bond</keyword>
<dbReference type="PANTHER" id="PTHR33938:SF15">
    <property type="entry name" value="FERULOYL ESTERASE B-RELATED"/>
    <property type="match status" value="1"/>
</dbReference>
<proteinExistence type="inferred from homology"/>
<dbReference type="Proteomes" id="UP000024837">
    <property type="component" value="Unassembled WGS sequence"/>
</dbReference>
<evidence type="ECO:0000313" key="12">
    <source>
        <dbReference type="Proteomes" id="UP000024837"/>
    </source>
</evidence>
<dbReference type="Pfam" id="PF07519">
    <property type="entry name" value="Tannase"/>
    <property type="match status" value="1"/>
</dbReference>
<keyword evidence="3" id="KW-0858">Xylan degradation</keyword>
<comment type="catalytic activity">
    <reaction evidence="9">
        <text>feruloyl-polysaccharide + H2O = ferulate + polysaccharide.</text>
        <dbReference type="EC" id="3.1.1.73"/>
    </reaction>
</comment>
<reference evidence="11 12" key="1">
    <citation type="submission" date="2013-05" db="EMBL/GenBank/DDBJ databases">
        <title>Drechslerella stenobrocha genome reveals carnivorous origination and mechanical trapping mechanism of predatory fungi.</title>
        <authorList>
            <person name="Liu X."/>
            <person name="Zhang W."/>
            <person name="Liu K."/>
        </authorList>
    </citation>
    <scope>NUCLEOTIDE SEQUENCE [LARGE SCALE GENOMIC DNA]</scope>
    <source>
        <strain evidence="11 12">248</strain>
    </source>
</reference>
<keyword evidence="3" id="KW-0624">Polysaccharide degradation</keyword>
<keyword evidence="7" id="KW-0106">Calcium</keyword>
<evidence type="ECO:0000256" key="3">
    <source>
        <dbReference type="ARBA" id="ARBA00022651"/>
    </source>
</evidence>
<dbReference type="GO" id="GO:0045493">
    <property type="term" value="P:xylan catabolic process"/>
    <property type="evidence" value="ECO:0007669"/>
    <property type="project" value="UniProtKB-KW"/>
</dbReference>
<dbReference type="AlphaFoldDB" id="W7HKZ4"/>
<dbReference type="EMBL" id="KI966457">
    <property type="protein sequence ID" value="EWC43689.1"/>
    <property type="molecule type" value="Genomic_DNA"/>
</dbReference>
<evidence type="ECO:0000256" key="7">
    <source>
        <dbReference type="ARBA" id="ARBA00022837"/>
    </source>
</evidence>
<dbReference type="EC" id="3.1.1.-" evidence="10"/>
<dbReference type="PANTHER" id="PTHR33938">
    <property type="entry name" value="FERULOYL ESTERASE B-RELATED"/>
    <property type="match status" value="1"/>
</dbReference>
<name>W7HKZ4_9PEZI</name>
<keyword evidence="2" id="KW-0719">Serine esterase</keyword>
<evidence type="ECO:0000256" key="4">
    <source>
        <dbReference type="ARBA" id="ARBA00022723"/>
    </source>
</evidence>
<evidence type="ECO:0000256" key="2">
    <source>
        <dbReference type="ARBA" id="ARBA00022487"/>
    </source>
</evidence>
<keyword evidence="6 10" id="KW-0378">Hydrolase</keyword>
<keyword evidence="4" id="KW-0479">Metal-binding</keyword>
<evidence type="ECO:0000256" key="8">
    <source>
        <dbReference type="ARBA" id="ARBA00023157"/>
    </source>
</evidence>
<dbReference type="InterPro" id="IPR029058">
    <property type="entry name" value="AB_hydrolase_fold"/>
</dbReference>
<feature type="signal peptide" evidence="10">
    <location>
        <begin position="1"/>
        <end position="19"/>
    </location>
</feature>
<dbReference type="Gene3D" id="3.40.50.1820">
    <property type="entry name" value="alpha/beta hydrolase"/>
    <property type="match status" value="1"/>
</dbReference>
<gene>
    <name evidence="11" type="ORF">DRE_01576</name>
</gene>
<dbReference type="InterPro" id="IPR011118">
    <property type="entry name" value="Tannase/feruloyl_esterase"/>
</dbReference>
<evidence type="ECO:0000256" key="9">
    <source>
        <dbReference type="ARBA" id="ARBA00034075"/>
    </source>
</evidence>
<dbReference type="GO" id="GO:0030600">
    <property type="term" value="F:feruloyl esterase activity"/>
    <property type="evidence" value="ECO:0007669"/>
    <property type="project" value="UniProtKB-EC"/>
</dbReference>
<accession>W7HKZ4</accession>
<keyword evidence="3" id="KW-0119">Carbohydrate metabolism</keyword>
<evidence type="ECO:0000256" key="10">
    <source>
        <dbReference type="RuleBase" id="RU361238"/>
    </source>
</evidence>
<sequence length="420" mass="46341">MKFALVYAASAALTPSLAAAAIPRDFFNRCGSLVRDFKPAPFVRVELSEALAKGTPFVSPDTHPSCLRHVPKTYTSDVCRLRFIISTSGSSSTTVEVLMPVDWKGQRFLMTGNAGLGGCVPYHSMIDAAALGFATVGHDNGHQGDTAEPFLNRPEVVKDYVYRSLQSATTVGKVAVAYFYKGAARKSYYMGCSTGGRQGMKAAQDFPEEFDGIISGAPAINLNNLFSDQGRHRKNMGAPGSPTFVSVEQWAAVNELVIKQCDHIDGVLDGVVEDPFKCTPRPERMLCRQGQTWTSHKCLTSAQVSAVRRAYEPFYNSTGGIIYPRLVPSSERQAFRNNSTTTEYMWDWFRYAVYNNPNWSPDDFSISTAEYSNKVDLYGASTWKDLTALKAQGTKLLMYHGLQDGLISAESSYQYYEHVS</sequence>
<evidence type="ECO:0000256" key="1">
    <source>
        <dbReference type="ARBA" id="ARBA00006249"/>
    </source>
</evidence>
<evidence type="ECO:0000256" key="5">
    <source>
        <dbReference type="ARBA" id="ARBA00022729"/>
    </source>
</evidence>
<dbReference type="GO" id="GO:0046872">
    <property type="term" value="F:metal ion binding"/>
    <property type="evidence" value="ECO:0007669"/>
    <property type="project" value="UniProtKB-KW"/>
</dbReference>